<dbReference type="GeneID" id="136802552"/>
<dbReference type="InterPro" id="IPR017452">
    <property type="entry name" value="GPCR_Rhodpsn_7TM"/>
</dbReference>
<dbReference type="GO" id="GO:0030425">
    <property type="term" value="C:dendrite"/>
    <property type="evidence" value="ECO:0007669"/>
    <property type="project" value="TreeGrafter"/>
</dbReference>
<feature type="transmembrane region" description="Helical" evidence="9">
    <location>
        <begin position="41"/>
        <end position="62"/>
    </location>
</feature>
<feature type="transmembrane region" description="Helical" evidence="9">
    <location>
        <begin position="246"/>
        <end position="265"/>
    </location>
</feature>
<dbReference type="Gene3D" id="1.20.1070.10">
    <property type="entry name" value="Rhodopsin 7-helix transmembrane proteins"/>
    <property type="match status" value="1"/>
</dbReference>
<evidence type="ECO:0000259" key="10">
    <source>
        <dbReference type="PROSITE" id="PS50262"/>
    </source>
</evidence>
<evidence type="ECO:0000256" key="8">
    <source>
        <dbReference type="ARBA" id="ARBA00023224"/>
    </source>
</evidence>
<evidence type="ECO:0000313" key="11">
    <source>
        <dbReference type="EMBL" id="AWO67317.1"/>
    </source>
</evidence>
<evidence type="ECO:0000256" key="3">
    <source>
        <dbReference type="ARBA" id="ARBA00022692"/>
    </source>
</evidence>
<sequence length="358" mass="41060">MDSILMYSITILIALFFTSFNILTLLVIASSPTLRKRHSSLPTMSFLVASALQGLIPAPLYVYRKLAAPDNYPGWACDLYRFPYLFCGHIMQMSILLVSLDRMIAIKFPFRYESKSVRKTMILAILVLWIVTLAVDIVPFLNGIRDVKEDCLFNPTRFWGLSVIVFYNMLPFVMVLVNYSIIWCVAVKFASDDRQRQDSIRESNRCSEETAFVKHKTSYGAMKANVTKTLSNLRFYLEIKATKTSLILICVYLICWGPLSAFYILDHFCNGCYSEGNKNKNIRAVIKLINFSSSLLVPLFYCWWNNDYRTTAGNFLKRFCLLSTGNKKVRKNGTKRNTSNATHHTVDTRIEESNFSIS</sequence>
<dbReference type="OrthoDB" id="5977652at2759"/>
<feature type="transmembrane region" description="Helical" evidence="9">
    <location>
        <begin position="6"/>
        <end position="29"/>
    </location>
</feature>
<dbReference type="GO" id="GO:0007268">
    <property type="term" value="P:chemical synaptic transmission"/>
    <property type="evidence" value="ECO:0007669"/>
    <property type="project" value="TreeGrafter"/>
</dbReference>
<dbReference type="PROSITE" id="PS50262">
    <property type="entry name" value="G_PROTEIN_RECEP_F1_2"/>
    <property type="match status" value="1"/>
</dbReference>
<keyword evidence="4 9" id="KW-1133">Transmembrane helix</keyword>
<feature type="transmembrane region" description="Helical" evidence="9">
    <location>
        <begin position="285"/>
        <end position="304"/>
    </location>
</feature>
<dbReference type="Proteomes" id="UP000594262">
    <property type="component" value="Unplaced"/>
</dbReference>
<dbReference type="SUPFAM" id="SSF81321">
    <property type="entry name" value="Family A G protein-coupled receptor-like"/>
    <property type="match status" value="1"/>
</dbReference>
<dbReference type="GO" id="GO:0005886">
    <property type="term" value="C:plasma membrane"/>
    <property type="evidence" value="ECO:0007669"/>
    <property type="project" value="UniProtKB-SubCell"/>
</dbReference>
<keyword evidence="8" id="KW-0807">Transducer</keyword>
<dbReference type="GO" id="GO:0045202">
    <property type="term" value="C:synapse"/>
    <property type="evidence" value="ECO:0007669"/>
    <property type="project" value="GOC"/>
</dbReference>
<evidence type="ECO:0000256" key="7">
    <source>
        <dbReference type="ARBA" id="ARBA00023170"/>
    </source>
</evidence>
<evidence type="ECO:0000256" key="5">
    <source>
        <dbReference type="ARBA" id="ARBA00023040"/>
    </source>
</evidence>
<organism evidence="11">
    <name type="scientific">Clytia hemisphaerica</name>
    <dbReference type="NCBI Taxonomy" id="252671"/>
    <lineage>
        <taxon>Eukaryota</taxon>
        <taxon>Metazoa</taxon>
        <taxon>Cnidaria</taxon>
        <taxon>Hydrozoa</taxon>
        <taxon>Hydroidolina</taxon>
        <taxon>Leptothecata</taxon>
        <taxon>Obeliida</taxon>
        <taxon>Clytiidae</taxon>
        <taxon>Clytia</taxon>
    </lineage>
</organism>
<evidence type="ECO:0000313" key="13">
    <source>
        <dbReference type="Proteomes" id="UP000594262"/>
    </source>
</evidence>
<feature type="transmembrane region" description="Helical" evidence="9">
    <location>
        <begin position="121"/>
        <end position="144"/>
    </location>
</feature>
<dbReference type="InterPro" id="IPR000276">
    <property type="entry name" value="GPCR_Rhodpsn"/>
</dbReference>
<proteinExistence type="evidence at transcript level"/>
<dbReference type="EMBL" id="MF459561">
    <property type="protein sequence ID" value="AWO67317.1"/>
    <property type="molecule type" value="mRNA"/>
</dbReference>
<dbReference type="Pfam" id="PF00001">
    <property type="entry name" value="7tm_1"/>
    <property type="match status" value="1"/>
</dbReference>
<keyword evidence="3 9" id="KW-0812">Transmembrane</keyword>
<name>A0A4P2T0L1_9CNID</name>
<keyword evidence="2" id="KW-1003">Cell membrane</keyword>
<feature type="transmembrane region" description="Helical" evidence="9">
    <location>
        <begin position="164"/>
        <end position="187"/>
    </location>
</feature>
<dbReference type="EnsemblMetazoa" id="CLYHEMT017475.1">
    <property type="protein sequence ID" value="CLYHEMP017475.1"/>
    <property type="gene ID" value="CLYHEMG017475"/>
</dbReference>
<protein>
    <submittedName>
        <fullName evidence="11">GPCR11</fullName>
    </submittedName>
    <submittedName>
        <fullName evidence="12">G_PROTEIN_RECEP_F1_2 domain-containing protein</fullName>
    </submittedName>
</protein>
<evidence type="ECO:0000256" key="9">
    <source>
        <dbReference type="SAM" id="Phobius"/>
    </source>
</evidence>
<reference evidence="11" key="1">
    <citation type="submission" date="2017-07" db="EMBL/GenBank/DDBJ databases">
        <title>Deorphanization and gene knockout of a Cnidarian oocyte maturation hormone receptor uncovers a GPCR super-family regulating animal reproduction.</title>
        <authorList>
            <person name="Quiroga Artigas G."/>
            <person name="Lapebie P."/>
            <person name="Leclere L."/>
            <person name="Bauknecht P."/>
            <person name="Momose T."/>
            <person name="Jekely G."/>
            <person name="Houliston E."/>
        </authorList>
    </citation>
    <scope>NUCLEOTIDE SEQUENCE</scope>
    <source>
        <tissue evidence="11">Oocyte</tissue>
    </source>
</reference>
<comment type="subcellular location">
    <subcellularLocation>
        <location evidence="1">Cell membrane</location>
        <topology evidence="1">Multi-pass membrane protein</topology>
    </subcellularLocation>
</comment>
<dbReference type="CDD" id="cd00637">
    <property type="entry name" value="7tm_classA_rhodopsin-like"/>
    <property type="match status" value="1"/>
</dbReference>
<keyword evidence="5" id="KW-0297">G-protein coupled receptor</keyword>
<keyword evidence="7" id="KW-0675">Receptor</keyword>
<evidence type="ECO:0000256" key="1">
    <source>
        <dbReference type="ARBA" id="ARBA00004651"/>
    </source>
</evidence>
<dbReference type="PANTHER" id="PTHR24247">
    <property type="entry name" value="5-HYDROXYTRYPTAMINE RECEPTOR"/>
    <property type="match status" value="1"/>
</dbReference>
<keyword evidence="13" id="KW-1185">Reference proteome</keyword>
<feature type="domain" description="G-protein coupled receptors family 1 profile" evidence="10">
    <location>
        <begin position="20"/>
        <end position="301"/>
    </location>
</feature>
<accession>A0A4P2T0L1</accession>
<dbReference type="GO" id="GO:0007187">
    <property type="term" value="P:G protein-coupled receptor signaling pathway, coupled to cyclic nucleotide second messenger"/>
    <property type="evidence" value="ECO:0007669"/>
    <property type="project" value="TreeGrafter"/>
</dbReference>
<feature type="transmembrane region" description="Helical" evidence="9">
    <location>
        <begin position="82"/>
        <end position="100"/>
    </location>
</feature>
<evidence type="ECO:0000256" key="6">
    <source>
        <dbReference type="ARBA" id="ARBA00023136"/>
    </source>
</evidence>
<evidence type="ECO:0000256" key="2">
    <source>
        <dbReference type="ARBA" id="ARBA00022475"/>
    </source>
</evidence>
<dbReference type="RefSeq" id="XP_066915390.1">
    <property type="nucleotide sequence ID" value="XM_067059289.1"/>
</dbReference>
<evidence type="ECO:0000256" key="4">
    <source>
        <dbReference type="ARBA" id="ARBA00022989"/>
    </source>
</evidence>
<reference evidence="12" key="2">
    <citation type="submission" date="2021-01" db="UniProtKB">
        <authorList>
            <consortium name="EnsemblMetazoa"/>
        </authorList>
    </citation>
    <scope>IDENTIFICATION</scope>
</reference>
<dbReference type="PRINTS" id="PR00237">
    <property type="entry name" value="GPCRRHODOPSN"/>
</dbReference>
<dbReference type="GO" id="GO:0030594">
    <property type="term" value="F:neurotransmitter receptor activity"/>
    <property type="evidence" value="ECO:0007669"/>
    <property type="project" value="TreeGrafter"/>
</dbReference>
<dbReference type="AlphaFoldDB" id="A0A4P2T0L1"/>
<keyword evidence="6 9" id="KW-0472">Membrane</keyword>
<evidence type="ECO:0000313" key="12">
    <source>
        <dbReference type="EnsemblMetazoa" id="CLYHEMP017475.1"/>
    </source>
</evidence>
<dbReference type="GO" id="GO:0004993">
    <property type="term" value="F:G protein-coupled serotonin receptor activity"/>
    <property type="evidence" value="ECO:0007669"/>
    <property type="project" value="TreeGrafter"/>
</dbReference>